<comment type="cofactor">
    <cofactor evidence="4">
        <name>Zn(2+)</name>
        <dbReference type="ChEBI" id="CHEBI:29105"/>
    </cofactor>
</comment>
<dbReference type="EMBL" id="UINC01144209">
    <property type="protein sequence ID" value="SVD33575.1"/>
    <property type="molecule type" value="Genomic_DNA"/>
</dbReference>
<dbReference type="PIRSF" id="PIRSF001461">
    <property type="entry name" value="RPE"/>
    <property type="match status" value="1"/>
</dbReference>
<name>A0A382UIB1_9ZZZZ</name>
<evidence type="ECO:0000313" key="10">
    <source>
        <dbReference type="EMBL" id="SVD33575.1"/>
    </source>
</evidence>
<dbReference type="GO" id="GO:0005975">
    <property type="term" value="P:carbohydrate metabolic process"/>
    <property type="evidence" value="ECO:0007669"/>
    <property type="project" value="InterPro"/>
</dbReference>
<comment type="catalytic activity">
    <reaction evidence="1">
        <text>D-ribulose 5-phosphate = D-xylulose 5-phosphate</text>
        <dbReference type="Rhea" id="RHEA:13677"/>
        <dbReference type="ChEBI" id="CHEBI:57737"/>
        <dbReference type="ChEBI" id="CHEBI:58121"/>
        <dbReference type="EC" id="5.1.3.1"/>
    </reaction>
</comment>
<dbReference type="NCBIfam" id="NF004076">
    <property type="entry name" value="PRK05581.1-4"/>
    <property type="match status" value="1"/>
</dbReference>
<keyword evidence="9" id="KW-0413">Isomerase</keyword>
<dbReference type="PANTHER" id="PTHR11749">
    <property type="entry name" value="RIBULOSE-5-PHOSPHATE-3-EPIMERASE"/>
    <property type="match status" value="1"/>
</dbReference>
<comment type="cofactor">
    <cofactor evidence="5">
        <name>Fe(2+)</name>
        <dbReference type="ChEBI" id="CHEBI:29033"/>
    </cofactor>
</comment>
<evidence type="ECO:0000256" key="1">
    <source>
        <dbReference type="ARBA" id="ARBA00001782"/>
    </source>
</evidence>
<organism evidence="10">
    <name type="scientific">marine metagenome</name>
    <dbReference type="NCBI Taxonomy" id="408172"/>
    <lineage>
        <taxon>unclassified sequences</taxon>
        <taxon>metagenomes</taxon>
        <taxon>ecological metagenomes</taxon>
    </lineage>
</organism>
<protein>
    <recommendedName>
        <fullName evidence="7">ribulose-phosphate 3-epimerase</fullName>
        <ecNumber evidence="7">5.1.3.1</ecNumber>
    </recommendedName>
</protein>
<dbReference type="Pfam" id="PF00834">
    <property type="entry name" value="Ribul_P_3_epim"/>
    <property type="match status" value="1"/>
</dbReference>
<evidence type="ECO:0000256" key="8">
    <source>
        <dbReference type="ARBA" id="ARBA00022723"/>
    </source>
</evidence>
<reference evidence="10" key="1">
    <citation type="submission" date="2018-05" db="EMBL/GenBank/DDBJ databases">
        <authorList>
            <person name="Lanie J.A."/>
            <person name="Ng W.-L."/>
            <person name="Kazmierczak K.M."/>
            <person name="Andrzejewski T.M."/>
            <person name="Davidsen T.M."/>
            <person name="Wayne K.J."/>
            <person name="Tettelin H."/>
            <person name="Glass J.I."/>
            <person name="Rusch D."/>
            <person name="Podicherti R."/>
            <person name="Tsui H.-C.T."/>
            <person name="Winkler M.E."/>
        </authorList>
    </citation>
    <scope>NUCLEOTIDE SEQUENCE</scope>
</reference>
<dbReference type="PROSITE" id="PS01086">
    <property type="entry name" value="RIBUL_P_3_EPIMER_2"/>
    <property type="match status" value="1"/>
</dbReference>
<evidence type="ECO:0000256" key="7">
    <source>
        <dbReference type="ARBA" id="ARBA00013188"/>
    </source>
</evidence>
<dbReference type="InterPro" id="IPR026019">
    <property type="entry name" value="Ribul_P_3_epim"/>
</dbReference>
<evidence type="ECO:0000256" key="6">
    <source>
        <dbReference type="ARBA" id="ARBA00009541"/>
    </source>
</evidence>
<dbReference type="GO" id="GO:0006098">
    <property type="term" value="P:pentose-phosphate shunt"/>
    <property type="evidence" value="ECO:0007669"/>
    <property type="project" value="InterPro"/>
</dbReference>
<evidence type="ECO:0000256" key="3">
    <source>
        <dbReference type="ARBA" id="ARBA00001941"/>
    </source>
</evidence>
<dbReference type="GO" id="GO:0004750">
    <property type="term" value="F:D-ribulose-phosphate 3-epimerase activity"/>
    <property type="evidence" value="ECO:0007669"/>
    <property type="project" value="UniProtKB-EC"/>
</dbReference>
<dbReference type="SUPFAM" id="SSF51366">
    <property type="entry name" value="Ribulose-phoshate binding barrel"/>
    <property type="match status" value="1"/>
</dbReference>
<comment type="similarity">
    <text evidence="6">Belongs to the ribulose-phosphate 3-epimerase family.</text>
</comment>
<evidence type="ECO:0000256" key="9">
    <source>
        <dbReference type="ARBA" id="ARBA00023235"/>
    </source>
</evidence>
<dbReference type="EC" id="5.1.3.1" evidence="7"/>
<dbReference type="HAMAP" id="MF_02227">
    <property type="entry name" value="RPE"/>
    <property type="match status" value="1"/>
</dbReference>
<dbReference type="InterPro" id="IPR000056">
    <property type="entry name" value="Ribul_P_3_epim-like"/>
</dbReference>
<accession>A0A382UIB1</accession>
<dbReference type="CDD" id="cd00429">
    <property type="entry name" value="RPE"/>
    <property type="match status" value="1"/>
</dbReference>
<evidence type="ECO:0000256" key="4">
    <source>
        <dbReference type="ARBA" id="ARBA00001947"/>
    </source>
</evidence>
<dbReference type="InterPro" id="IPR013785">
    <property type="entry name" value="Aldolase_TIM"/>
</dbReference>
<comment type="cofactor">
    <cofactor evidence="2">
        <name>Mn(2+)</name>
        <dbReference type="ChEBI" id="CHEBI:29035"/>
    </cofactor>
</comment>
<dbReference type="GO" id="GO:0005737">
    <property type="term" value="C:cytoplasm"/>
    <property type="evidence" value="ECO:0007669"/>
    <property type="project" value="UniProtKB-ARBA"/>
</dbReference>
<dbReference type="PROSITE" id="PS01085">
    <property type="entry name" value="RIBUL_P_3_EPIMER_1"/>
    <property type="match status" value="1"/>
</dbReference>
<comment type="cofactor">
    <cofactor evidence="3">
        <name>Co(2+)</name>
        <dbReference type="ChEBI" id="CHEBI:48828"/>
    </cofactor>
</comment>
<gene>
    <name evidence="10" type="ORF">METZ01_LOCUS386429</name>
</gene>
<dbReference type="NCBIfam" id="TIGR01163">
    <property type="entry name" value="rpe"/>
    <property type="match status" value="1"/>
</dbReference>
<sequence length="224" mass="24079">MAKVKLAPSILSADFACLGEQVELCLEEGCEFVHVDVMDGHFVPNISMGPMVVKSLKPLLAKYNAVMDVHLMITKPDDYLKEFAEAGADVITVHVESCGRLGDTVEIIRSHGVRPGITLNPDTKLEKILEVIPNVDLVLIMSVNPGFGGQKFVPATMKKIADVRKILDETESKAELEVDGGIKVSNVRSVVEAGASVVVAGSDIFSSGTTIEHNIAEIRKAVDI</sequence>
<dbReference type="Gene3D" id="3.20.20.70">
    <property type="entry name" value="Aldolase class I"/>
    <property type="match status" value="1"/>
</dbReference>
<evidence type="ECO:0000256" key="5">
    <source>
        <dbReference type="ARBA" id="ARBA00001954"/>
    </source>
</evidence>
<dbReference type="InterPro" id="IPR011060">
    <property type="entry name" value="RibuloseP-bd_barrel"/>
</dbReference>
<proteinExistence type="inferred from homology"/>
<dbReference type="FunFam" id="3.20.20.70:FF:000004">
    <property type="entry name" value="Ribulose-phosphate 3-epimerase"/>
    <property type="match status" value="1"/>
</dbReference>
<dbReference type="AlphaFoldDB" id="A0A382UIB1"/>
<keyword evidence="8" id="KW-0479">Metal-binding</keyword>
<dbReference type="GO" id="GO:0046872">
    <property type="term" value="F:metal ion binding"/>
    <property type="evidence" value="ECO:0007669"/>
    <property type="project" value="UniProtKB-KW"/>
</dbReference>
<evidence type="ECO:0000256" key="2">
    <source>
        <dbReference type="ARBA" id="ARBA00001936"/>
    </source>
</evidence>